<keyword evidence="7" id="KW-0496">Mitochondrion</keyword>
<keyword evidence="2 7" id="KW-0436">Ligase</keyword>
<dbReference type="Gene3D" id="3.90.1300.10">
    <property type="entry name" value="Amidase signature (AS) domain"/>
    <property type="match status" value="1"/>
</dbReference>
<dbReference type="InterPro" id="IPR020556">
    <property type="entry name" value="Amidase_CS"/>
</dbReference>
<dbReference type="SUPFAM" id="SSF75304">
    <property type="entry name" value="Amidase signature (AS) enzymes"/>
    <property type="match status" value="1"/>
</dbReference>
<comment type="similarity">
    <text evidence="1 7">Belongs to the amidase family. GatA subfamily.</text>
</comment>
<keyword evidence="11" id="KW-1185">Reference proteome</keyword>
<proteinExistence type="inferred from homology"/>
<organism evidence="10 11">
    <name type="scientific">Phanerochaete sordida</name>
    <dbReference type="NCBI Taxonomy" id="48140"/>
    <lineage>
        <taxon>Eukaryota</taxon>
        <taxon>Fungi</taxon>
        <taxon>Dikarya</taxon>
        <taxon>Basidiomycota</taxon>
        <taxon>Agaricomycotina</taxon>
        <taxon>Agaricomycetes</taxon>
        <taxon>Polyporales</taxon>
        <taxon>Phanerochaetaceae</taxon>
        <taxon>Phanerochaete</taxon>
    </lineage>
</organism>
<dbReference type="GO" id="GO:0070681">
    <property type="term" value="P:glutaminyl-tRNAGln biosynthesis via transamidation"/>
    <property type="evidence" value="ECO:0007669"/>
    <property type="project" value="UniProtKB-UniRule"/>
</dbReference>
<dbReference type="PANTHER" id="PTHR11895:SF7">
    <property type="entry name" value="GLUTAMYL-TRNA(GLN) AMIDOTRANSFERASE SUBUNIT A, MITOCHONDRIAL"/>
    <property type="match status" value="1"/>
</dbReference>
<dbReference type="OrthoDB" id="421993at2759"/>
<comment type="function">
    <text evidence="7">Allows the formation of correctly charged Gln-tRNA(Gln) through the transamidation of misacylated Glu-tRNA(Gln) in the mitochondria. The reaction takes place in the presence of glutamine and ATP through an activated gamma-phospho-Glu-tRNA(Gln).</text>
</comment>
<dbReference type="EMBL" id="BPQB01000031">
    <property type="protein sequence ID" value="GJE93246.1"/>
    <property type="molecule type" value="Genomic_DNA"/>
</dbReference>
<dbReference type="InterPro" id="IPR036928">
    <property type="entry name" value="AS_sf"/>
</dbReference>
<dbReference type="AlphaFoldDB" id="A0A9P3GE49"/>
<dbReference type="PANTHER" id="PTHR11895">
    <property type="entry name" value="TRANSAMIDASE"/>
    <property type="match status" value="1"/>
</dbReference>
<name>A0A9P3GE49_9APHY</name>
<comment type="subcellular location">
    <subcellularLocation>
        <location evidence="7">Mitochondrion</location>
    </subcellularLocation>
</comment>
<evidence type="ECO:0000256" key="8">
    <source>
        <dbReference type="SAM" id="MobiDB-lite"/>
    </source>
</evidence>
<accession>A0A9P3GE49</accession>
<feature type="active site" description="Charge relay system" evidence="7">
    <location>
        <position position="147"/>
    </location>
</feature>
<dbReference type="PROSITE" id="PS00571">
    <property type="entry name" value="AMIDASES"/>
    <property type="match status" value="1"/>
</dbReference>
<dbReference type="GO" id="GO:0030956">
    <property type="term" value="C:glutamyl-tRNA(Gln) amidotransferase complex"/>
    <property type="evidence" value="ECO:0007669"/>
    <property type="project" value="UniProtKB-UniRule"/>
</dbReference>
<feature type="active site" description="Charge relay system" evidence="7">
    <location>
        <position position="63"/>
    </location>
</feature>
<dbReference type="InterPro" id="IPR004412">
    <property type="entry name" value="GatA"/>
</dbReference>
<feature type="region of interest" description="Disordered" evidence="8">
    <location>
        <begin position="128"/>
        <end position="150"/>
    </location>
</feature>
<keyword evidence="4 7" id="KW-0067">ATP-binding</keyword>
<dbReference type="GO" id="GO:0050567">
    <property type="term" value="F:glutaminyl-tRNA synthase (glutamine-hydrolyzing) activity"/>
    <property type="evidence" value="ECO:0007669"/>
    <property type="project" value="UniProtKB-UniRule"/>
</dbReference>
<keyword evidence="3 7" id="KW-0547">Nucleotide-binding</keyword>
<protein>
    <recommendedName>
        <fullName evidence="7">Glutamyl-tRNA(Gln) amidotransferase subunit A, mitochondrial</fullName>
        <shortName evidence="7">Glu-AdT subunit A</shortName>
        <ecNumber evidence="7">6.3.5.7</ecNumber>
    </recommendedName>
</protein>
<evidence type="ECO:0000256" key="3">
    <source>
        <dbReference type="ARBA" id="ARBA00022741"/>
    </source>
</evidence>
<dbReference type="Pfam" id="PF01425">
    <property type="entry name" value="Amidase"/>
    <property type="match status" value="1"/>
</dbReference>
<evidence type="ECO:0000313" key="11">
    <source>
        <dbReference type="Proteomes" id="UP000703269"/>
    </source>
</evidence>
<comment type="catalytic activity">
    <reaction evidence="6 7">
        <text>L-glutamyl-tRNA(Gln) + L-glutamine + ATP + H2O = L-glutaminyl-tRNA(Gln) + L-glutamate + ADP + phosphate + H(+)</text>
        <dbReference type="Rhea" id="RHEA:17521"/>
        <dbReference type="Rhea" id="RHEA-COMP:9681"/>
        <dbReference type="Rhea" id="RHEA-COMP:9684"/>
        <dbReference type="ChEBI" id="CHEBI:15377"/>
        <dbReference type="ChEBI" id="CHEBI:15378"/>
        <dbReference type="ChEBI" id="CHEBI:29985"/>
        <dbReference type="ChEBI" id="CHEBI:30616"/>
        <dbReference type="ChEBI" id="CHEBI:43474"/>
        <dbReference type="ChEBI" id="CHEBI:58359"/>
        <dbReference type="ChEBI" id="CHEBI:78520"/>
        <dbReference type="ChEBI" id="CHEBI:78521"/>
        <dbReference type="ChEBI" id="CHEBI:456216"/>
        <dbReference type="EC" id="6.3.5.7"/>
    </reaction>
</comment>
<evidence type="ECO:0000256" key="1">
    <source>
        <dbReference type="ARBA" id="ARBA00008069"/>
    </source>
</evidence>
<evidence type="ECO:0000256" key="2">
    <source>
        <dbReference type="ARBA" id="ARBA00022598"/>
    </source>
</evidence>
<dbReference type="GO" id="GO:0032543">
    <property type="term" value="P:mitochondrial translation"/>
    <property type="evidence" value="ECO:0007669"/>
    <property type="project" value="UniProtKB-UniRule"/>
</dbReference>
<feature type="domain" description="Amidase" evidence="9">
    <location>
        <begin position="44"/>
        <end position="492"/>
    </location>
</feature>
<gene>
    <name evidence="10" type="ORF">PsYK624_094050</name>
</gene>
<sequence length="507" mass="53925">MLATLPSKCVRSRLLRARTFSFEAWRQTVLADNQHVNALVHIPESVDHGASDLPLHDVTVAVKDNICTKDMPTTCSSKILRDFTSPFDATVVELLKTAGAPIVGKANCDEFGMGSLNLYSAHGPVVNPYQPSTAPGRERERRSAGGSSGGSAAAVASNMCHASLGTDTGGSIRLPASYCGVVGLKPSYGIISRWGVISYADSLDCVGVFGSSVDYVRRVFGILAQYDSRDPSAATPETRAEADVECQRHMANWTDASSLSGLRIGIPQEYFPAELSRAVVAPLKTLIASLRDRGATIVPVSLPSTQYALSAYYVIASAEASSNLARYDGIEYGLRVDPPKTADTTKTANVYAHTRTEGFGAEVQKRILLGTYALTADAFDNYFLQAQRLRARVRTDFDHVFRARNVLSSSPHRAAAPDGVDVLLHPSAIQTAPLLDAARADGDLSAYVQDVLTVPASLAGLPAMSVPVGTGSDGWPIGASVVGQWGCDEVVLRVGQVIEDVLADPKV</sequence>
<evidence type="ECO:0000256" key="4">
    <source>
        <dbReference type="ARBA" id="ARBA00022840"/>
    </source>
</evidence>
<dbReference type="Proteomes" id="UP000703269">
    <property type="component" value="Unassembled WGS sequence"/>
</dbReference>
<dbReference type="EC" id="6.3.5.7" evidence="7"/>
<dbReference type="InterPro" id="IPR000120">
    <property type="entry name" value="Amidase"/>
</dbReference>
<dbReference type="InterPro" id="IPR023631">
    <property type="entry name" value="Amidase_dom"/>
</dbReference>
<reference evidence="10 11" key="1">
    <citation type="submission" date="2021-08" db="EMBL/GenBank/DDBJ databases">
        <title>Draft Genome Sequence of Phanerochaete sordida strain YK-624.</title>
        <authorList>
            <person name="Mori T."/>
            <person name="Dohra H."/>
            <person name="Suzuki T."/>
            <person name="Kawagishi H."/>
            <person name="Hirai H."/>
        </authorList>
    </citation>
    <scope>NUCLEOTIDE SEQUENCE [LARGE SCALE GENOMIC DNA]</scope>
    <source>
        <strain evidence="10 11">YK-624</strain>
    </source>
</reference>
<dbReference type="GO" id="GO:0005524">
    <property type="term" value="F:ATP binding"/>
    <property type="evidence" value="ECO:0007669"/>
    <property type="project" value="UniProtKB-KW"/>
</dbReference>
<evidence type="ECO:0000313" key="10">
    <source>
        <dbReference type="EMBL" id="GJE93246.1"/>
    </source>
</evidence>
<evidence type="ECO:0000256" key="5">
    <source>
        <dbReference type="ARBA" id="ARBA00022917"/>
    </source>
</evidence>
<dbReference type="GO" id="GO:0005739">
    <property type="term" value="C:mitochondrion"/>
    <property type="evidence" value="ECO:0007669"/>
    <property type="project" value="UniProtKB-SubCell"/>
</dbReference>
<dbReference type="HAMAP" id="MF_00120">
    <property type="entry name" value="GatA"/>
    <property type="match status" value="1"/>
</dbReference>
<keyword evidence="5 7" id="KW-0648">Protein biosynthesis</keyword>
<evidence type="ECO:0000259" key="9">
    <source>
        <dbReference type="Pfam" id="PF01425"/>
    </source>
</evidence>
<comment type="subunit">
    <text evidence="7">Subunit of the heterotrimeric GatCAB amidotransferase (AdT) complex, composed of A, B and C subunits.</text>
</comment>
<comment type="caution">
    <text evidence="10">The sequence shown here is derived from an EMBL/GenBank/DDBJ whole genome shotgun (WGS) entry which is preliminary data.</text>
</comment>
<feature type="active site" description="Acyl-ester intermediate" evidence="7">
    <location>
        <position position="171"/>
    </location>
</feature>
<evidence type="ECO:0000256" key="7">
    <source>
        <dbReference type="HAMAP-Rule" id="MF_03150"/>
    </source>
</evidence>
<evidence type="ECO:0000256" key="6">
    <source>
        <dbReference type="ARBA" id="ARBA00047407"/>
    </source>
</evidence>